<reference evidence="2" key="1">
    <citation type="journal article" date="2015" name="Nature">
        <title>Complex archaea that bridge the gap between prokaryotes and eukaryotes.</title>
        <authorList>
            <person name="Spang A."/>
            <person name="Saw J.H."/>
            <person name="Jorgensen S.L."/>
            <person name="Zaremba-Niedzwiedzka K."/>
            <person name="Martijn J."/>
            <person name="Lind A.E."/>
            <person name="van Eijk R."/>
            <person name="Schleper C."/>
            <person name="Guy L."/>
            <person name="Ettema T.J."/>
        </authorList>
    </citation>
    <scope>NUCLEOTIDE SEQUENCE</scope>
</reference>
<organism evidence="2">
    <name type="scientific">marine sediment metagenome</name>
    <dbReference type="NCBI Taxonomy" id="412755"/>
    <lineage>
        <taxon>unclassified sequences</taxon>
        <taxon>metagenomes</taxon>
        <taxon>ecological metagenomes</taxon>
    </lineage>
</organism>
<dbReference type="SUPFAM" id="SSF89550">
    <property type="entry name" value="PHP domain-like"/>
    <property type="match status" value="1"/>
</dbReference>
<dbReference type="Pfam" id="PF02811">
    <property type="entry name" value="PHP"/>
    <property type="match status" value="1"/>
</dbReference>
<gene>
    <name evidence="2" type="ORF">LCGC14_0275000</name>
</gene>
<sequence length="203" mass="22661">MKVELHCHTSRYSGCSRNTPEEMMTRLIARGYDAVYLTEHSAIWDAVELARLQQSFPDIRIYSGVEITDRVIFQDILVLGTNDPTYIHLAAAGHWGDVLSRARDEGRLTVLAHPCRFDDSHTILTHGLKPDALECGTGNHDDAMAATARLLADHHGLPLVNVGDLHSVDMADEYWIETDRPVDEADDIRSIIVDGAYRNISNV</sequence>
<dbReference type="PANTHER" id="PTHR42924">
    <property type="entry name" value="EXONUCLEASE"/>
    <property type="match status" value="1"/>
</dbReference>
<dbReference type="GO" id="GO:0004534">
    <property type="term" value="F:5'-3' RNA exonuclease activity"/>
    <property type="evidence" value="ECO:0007669"/>
    <property type="project" value="TreeGrafter"/>
</dbReference>
<dbReference type="AlphaFoldDB" id="A0A0F9UEV6"/>
<dbReference type="GO" id="GO:0035312">
    <property type="term" value="F:5'-3' DNA exonuclease activity"/>
    <property type="evidence" value="ECO:0007669"/>
    <property type="project" value="TreeGrafter"/>
</dbReference>
<dbReference type="InterPro" id="IPR052018">
    <property type="entry name" value="PHP_domain"/>
</dbReference>
<dbReference type="InterPro" id="IPR003141">
    <property type="entry name" value="Pol/His_phosphatase_N"/>
</dbReference>
<dbReference type="Gene3D" id="3.20.20.140">
    <property type="entry name" value="Metal-dependent hydrolases"/>
    <property type="match status" value="1"/>
</dbReference>
<accession>A0A0F9UEV6</accession>
<dbReference type="PANTHER" id="PTHR42924:SF3">
    <property type="entry name" value="POLYMERASE_HISTIDINOL PHOSPHATASE N-TERMINAL DOMAIN-CONTAINING PROTEIN"/>
    <property type="match status" value="1"/>
</dbReference>
<dbReference type="CDD" id="cd07432">
    <property type="entry name" value="PHP_HisPPase"/>
    <property type="match status" value="1"/>
</dbReference>
<name>A0A0F9UEV6_9ZZZZ</name>
<dbReference type="SMART" id="SM00481">
    <property type="entry name" value="POLIIIAc"/>
    <property type="match status" value="1"/>
</dbReference>
<dbReference type="EMBL" id="LAZR01000154">
    <property type="protein sequence ID" value="KKN85882.1"/>
    <property type="molecule type" value="Genomic_DNA"/>
</dbReference>
<proteinExistence type="predicted"/>
<evidence type="ECO:0000313" key="2">
    <source>
        <dbReference type="EMBL" id="KKN85882.1"/>
    </source>
</evidence>
<dbReference type="InterPro" id="IPR004013">
    <property type="entry name" value="PHP_dom"/>
</dbReference>
<feature type="domain" description="Polymerase/histidinol phosphatase N-terminal" evidence="1">
    <location>
        <begin position="3"/>
        <end position="71"/>
    </location>
</feature>
<protein>
    <recommendedName>
        <fullName evidence="1">Polymerase/histidinol phosphatase N-terminal domain-containing protein</fullName>
    </recommendedName>
</protein>
<evidence type="ECO:0000259" key="1">
    <source>
        <dbReference type="SMART" id="SM00481"/>
    </source>
</evidence>
<comment type="caution">
    <text evidence="2">The sequence shown here is derived from an EMBL/GenBank/DDBJ whole genome shotgun (WGS) entry which is preliminary data.</text>
</comment>
<dbReference type="InterPro" id="IPR016195">
    <property type="entry name" value="Pol/histidinol_Pase-like"/>
</dbReference>